<gene>
    <name evidence="2" type="ORF">HDF12_004341</name>
</gene>
<organism evidence="2 3">
    <name type="scientific">Tunturiibacter lichenicola</name>
    <dbReference type="NCBI Taxonomy" id="2051959"/>
    <lineage>
        <taxon>Bacteria</taxon>
        <taxon>Pseudomonadati</taxon>
        <taxon>Acidobacteriota</taxon>
        <taxon>Terriglobia</taxon>
        <taxon>Terriglobales</taxon>
        <taxon>Acidobacteriaceae</taxon>
        <taxon>Tunturiibacter</taxon>
    </lineage>
</organism>
<reference evidence="2 3" key="1">
    <citation type="submission" date="2020-07" db="EMBL/GenBank/DDBJ databases">
        <title>Genomic Encyclopedia of Type Strains, Phase IV (KMG-V): Genome sequencing to study the core and pangenomes of soil and plant-associated prokaryotes.</title>
        <authorList>
            <person name="Whitman W."/>
        </authorList>
    </citation>
    <scope>NUCLEOTIDE SEQUENCE [LARGE SCALE GENOMIC DNA]</scope>
    <source>
        <strain evidence="2 3">M8UP30</strain>
    </source>
</reference>
<evidence type="ECO:0000313" key="3">
    <source>
        <dbReference type="Proteomes" id="UP000534186"/>
    </source>
</evidence>
<dbReference type="EMBL" id="JACCCV010000002">
    <property type="protein sequence ID" value="NYF53942.1"/>
    <property type="molecule type" value="Genomic_DNA"/>
</dbReference>
<sequence length="196" mass="20620">MRSIQEIFAGVGLGAAVGILVGMSTAPVVAIVVSSLVALVATFFGLSSQTTEGTKVLRIASFGLACPMAVFIGLGARSHGWLTPSIQHQIADWTNAGYSPAEARSFVAFRELGLIPEGQKTAEPQQPLGIRGDLPSETRQAECDHLLTSRFASGADRIYAMRKEGGAWKALANSLGDLDRSRQNAVVDAAYGLACQ</sequence>
<comment type="caution">
    <text evidence="2">The sequence shown here is derived from an EMBL/GenBank/DDBJ whole genome shotgun (WGS) entry which is preliminary data.</text>
</comment>
<keyword evidence="1" id="KW-0812">Transmembrane</keyword>
<feature type="transmembrane region" description="Helical" evidence="1">
    <location>
        <begin position="12"/>
        <end position="44"/>
    </location>
</feature>
<protein>
    <submittedName>
        <fullName evidence="2">Uncharacterized protein</fullName>
    </submittedName>
</protein>
<accession>A0A7Y9NRE4</accession>
<name>A0A7Y9NRE4_9BACT</name>
<feature type="transmembrane region" description="Helical" evidence="1">
    <location>
        <begin position="56"/>
        <end position="76"/>
    </location>
</feature>
<evidence type="ECO:0000313" key="2">
    <source>
        <dbReference type="EMBL" id="NYF53942.1"/>
    </source>
</evidence>
<keyword evidence="1" id="KW-0472">Membrane</keyword>
<keyword evidence="1" id="KW-1133">Transmembrane helix</keyword>
<dbReference type="AlphaFoldDB" id="A0A7Y9NRE4"/>
<dbReference type="Proteomes" id="UP000534186">
    <property type="component" value="Unassembled WGS sequence"/>
</dbReference>
<proteinExistence type="predicted"/>
<evidence type="ECO:0000256" key="1">
    <source>
        <dbReference type="SAM" id="Phobius"/>
    </source>
</evidence>